<dbReference type="PANTHER" id="PTHR45947:SF15">
    <property type="entry name" value="TEICHURONIC ACID BIOSYNTHESIS GLYCOSYLTRANSFERASE TUAC-RELATED"/>
    <property type="match status" value="1"/>
</dbReference>
<evidence type="ECO:0000313" key="1">
    <source>
        <dbReference type="EMBL" id="TWU18078.1"/>
    </source>
</evidence>
<name>A0A5C6C1T1_9BACT</name>
<sequence>MKKIAYLTNQYPMTSHSFIRREIAALERLGYSISRYSVRCTQTELVDADDIAEAHQTKSILSRRFAIVVETLATAVRSPLRWSSAASLAWRAGRGSRAGLVKHLFYFAEACWLASDLRRGGVEHVHVHFGTNSATVMMLAGKVSGIPYSITCHGPEEFDFPVAIGLPEKIRRAAFVVGVSSFGRSQLYRWSAWADWPKAHVVHCGLDGTYFAPRDHAQGDWDVSIPRRLVCLGRLCEQKGQLLLIEAAAEMLRRKIPFELILVGDGEMRGEIEKLIVVHGLQDHVTITGWQDGSQVREWLRSSHAMVLPSFAEGLPVAIMESLALHRPVISTYIAGIPELVDSECGWLVPAGNVQALADALADCLTCDQERWSRLGETGAERVRQRHHVDIEAAKLASLF</sequence>
<dbReference type="EMBL" id="SJPU01000001">
    <property type="protein sequence ID" value="TWU18078.1"/>
    <property type="molecule type" value="Genomic_DNA"/>
</dbReference>
<dbReference type="Proteomes" id="UP000319908">
    <property type="component" value="Unassembled WGS sequence"/>
</dbReference>
<dbReference type="InterPro" id="IPR050194">
    <property type="entry name" value="Glycosyltransferase_grp1"/>
</dbReference>
<dbReference type="CDD" id="cd03801">
    <property type="entry name" value="GT4_PimA-like"/>
    <property type="match status" value="1"/>
</dbReference>
<dbReference type="PANTHER" id="PTHR45947">
    <property type="entry name" value="SULFOQUINOVOSYL TRANSFERASE SQD2"/>
    <property type="match status" value="1"/>
</dbReference>
<dbReference type="AlphaFoldDB" id="A0A5C6C1T1"/>
<keyword evidence="1" id="KW-0328">Glycosyltransferase</keyword>
<keyword evidence="2" id="KW-1185">Reference proteome</keyword>
<accession>A0A5C6C1T1</accession>
<dbReference type="Gene3D" id="3.40.50.2000">
    <property type="entry name" value="Glycogen Phosphorylase B"/>
    <property type="match status" value="2"/>
</dbReference>
<evidence type="ECO:0000313" key="2">
    <source>
        <dbReference type="Proteomes" id="UP000319908"/>
    </source>
</evidence>
<reference evidence="1 2" key="1">
    <citation type="journal article" date="2020" name="Antonie Van Leeuwenhoek">
        <title>Rhodopirellula heiligendammensis sp. nov., Rhodopirellula pilleata sp. nov., and Rhodopirellula solitaria sp. nov. isolated from natural or artificial marine surfaces in Northern Germany and California, USA, and emended description of the genus Rhodopirellula.</title>
        <authorList>
            <person name="Kallscheuer N."/>
            <person name="Wiegand S."/>
            <person name="Jogler M."/>
            <person name="Boedeker C."/>
            <person name="Peeters S.H."/>
            <person name="Rast P."/>
            <person name="Heuer A."/>
            <person name="Jetten M.S.M."/>
            <person name="Rohde M."/>
            <person name="Jogler C."/>
        </authorList>
    </citation>
    <scope>NUCLEOTIDE SEQUENCE [LARGE SCALE GENOMIC DNA]</scope>
    <source>
        <strain evidence="1 2">Poly21</strain>
    </source>
</reference>
<proteinExistence type="predicted"/>
<dbReference type="SUPFAM" id="SSF53756">
    <property type="entry name" value="UDP-Glycosyltransferase/glycogen phosphorylase"/>
    <property type="match status" value="1"/>
</dbReference>
<comment type="caution">
    <text evidence="1">The sequence shown here is derived from an EMBL/GenBank/DDBJ whole genome shotgun (WGS) entry which is preliminary data.</text>
</comment>
<dbReference type="OrthoDB" id="73743at2"/>
<dbReference type="RefSeq" id="WP_146405132.1">
    <property type="nucleotide sequence ID" value="NZ_SJPU01000001.1"/>
</dbReference>
<organism evidence="1 2">
    <name type="scientific">Allorhodopirellula heiligendammensis</name>
    <dbReference type="NCBI Taxonomy" id="2714739"/>
    <lineage>
        <taxon>Bacteria</taxon>
        <taxon>Pseudomonadati</taxon>
        <taxon>Planctomycetota</taxon>
        <taxon>Planctomycetia</taxon>
        <taxon>Pirellulales</taxon>
        <taxon>Pirellulaceae</taxon>
        <taxon>Allorhodopirellula</taxon>
    </lineage>
</organism>
<gene>
    <name evidence="1" type="primary">kanE_1</name>
    <name evidence="1" type="ORF">Poly21_02330</name>
</gene>
<protein>
    <submittedName>
        <fullName evidence="1">Alpha-D-kanosaminyltransferase</fullName>
        <ecNumber evidence="1">2.4.1.301</ecNumber>
    </submittedName>
</protein>
<keyword evidence="1" id="KW-0808">Transferase</keyword>
<dbReference type="EC" id="2.4.1.301" evidence="1"/>
<dbReference type="GO" id="GO:0016757">
    <property type="term" value="F:glycosyltransferase activity"/>
    <property type="evidence" value="ECO:0007669"/>
    <property type="project" value="UniProtKB-KW"/>
</dbReference>
<dbReference type="Pfam" id="PF13692">
    <property type="entry name" value="Glyco_trans_1_4"/>
    <property type="match status" value="1"/>
</dbReference>